<evidence type="ECO:0000256" key="2">
    <source>
        <dbReference type="PROSITE-ProRule" id="PRU00221"/>
    </source>
</evidence>
<gene>
    <name evidence="4" type="ORF">HHUSO_G23274</name>
</gene>
<dbReference type="SMART" id="SM00320">
    <property type="entry name" value="WD40"/>
    <property type="match status" value="4"/>
</dbReference>
<dbReference type="PANTHER" id="PTHR44099">
    <property type="entry name" value="RABCONNECTIN-3B, ISOFORM A"/>
    <property type="match status" value="1"/>
</dbReference>
<dbReference type="PROSITE" id="PS50082">
    <property type="entry name" value="WD_REPEATS_2"/>
    <property type="match status" value="2"/>
</dbReference>
<dbReference type="PROSITE" id="PS50294">
    <property type="entry name" value="WD_REPEATS_REGION"/>
    <property type="match status" value="1"/>
</dbReference>
<dbReference type="EMBL" id="JAHFZB010000022">
    <property type="protein sequence ID" value="KAK6476784.1"/>
    <property type="molecule type" value="Genomic_DNA"/>
</dbReference>
<dbReference type="Pfam" id="PF23123">
    <property type="entry name" value="WDR72_alpha-sol"/>
    <property type="match status" value="1"/>
</dbReference>
<dbReference type="SUPFAM" id="SSF50978">
    <property type="entry name" value="WD40 repeat-like"/>
    <property type="match status" value="1"/>
</dbReference>
<name>A0ABR0YW16_HUSHU</name>
<dbReference type="Gene3D" id="2.130.10.10">
    <property type="entry name" value="YVTN repeat-like/Quinoprotein amine dehydrogenase"/>
    <property type="match status" value="2"/>
</dbReference>
<dbReference type="InterPro" id="IPR036322">
    <property type="entry name" value="WD40_repeat_dom_sf"/>
</dbReference>
<sequence length="941" mass="104839">MPVSAAVEDSLVVVSVTGVLKVWNLSSSVKSVQEKQLIFETESKSLQCLMCQTIRFCKYTERLLLVVCSDSWKVYDYCDFSLLCVEMSKTGQGFTGGELLPANRLLVWTEDGHSYIYQLSDRGLLKHVICPPCESSASETVSPRMLCCTSDRKISHPVLGFISERKEPFYKILFSGDESGRITLWHIPDVPIVNSDGSPKEIQVAVTCSLADSFKQHVSEEIVGPLSCPGDESPAITVSVYIPNNDQLVCGCEDGKIIVMAALRVARAKLLEDRSQSRDWLSHKTVQGHSGRVTCLLYPYNKSVSFNPSWLVSGGQDSCVVWWDVFTGEILHKFTLQAGPVVNLSVPPEECRPKVHQSVCCLASDQSIALLNLQEQVCIIHARKHLFSVKIIKWRPVEDFLVVGCEDGSVYVWEIESGALERHETGDTAKAILSSCDDSQAVLIDRWVPIPAGARPNHLYQRNHLHCKATSSFKHNTLAATNIQADRTQEKVPIPELILSPFTVLQLKASSVDNGFHVLTFDVEGLLEQLHPSPEERSDLLSSYDSSEALRRVASFDRKQSRLKRNKTSVSLHQVNEFVRERLFQSENNIYSAADEGVGMLRRKKKNSRRSQKQDLGKLDINRTEDTARLLLSCLFPWGTDGELDDLCTNNLGIFTPQAPVSFGLQSKNGHMSLILPGWHPQKMSGTSENGPYNLISNKVMQLAKQYTNSSAAETSFLEKAEDKKEGDFGLEITSYLLSIILVVSSLMRLPLQTDESIEHDRHEKNGSHLYKRRAKDAARYPLRETESLKKLITSWQQQSVEVLEAVQAVLLVEVQRIIKTLRKTSISSQAVTVAENRNGETQTLPKIGGTELLESQQSTAPLSTIEESSILQLSEKPPHSEAPAETVNVPKCVEHTGNPPDPHQNITATCIQQQCLKQRARKANITGGLKEVQFDCCKLC</sequence>
<feature type="repeat" description="WD" evidence="2">
    <location>
        <begin position="382"/>
        <end position="423"/>
    </location>
</feature>
<protein>
    <submittedName>
        <fullName evidence="4">WD repeat-containing protein 72-like isoform X1</fullName>
    </submittedName>
</protein>
<accession>A0ABR0YW16</accession>
<evidence type="ECO:0000256" key="1">
    <source>
        <dbReference type="ARBA" id="ARBA00022553"/>
    </source>
</evidence>
<evidence type="ECO:0000313" key="5">
    <source>
        <dbReference type="Proteomes" id="UP001369086"/>
    </source>
</evidence>
<feature type="domain" description="WDR72-like alpha-solenoid" evidence="3">
    <location>
        <begin position="700"/>
        <end position="863"/>
    </location>
</feature>
<dbReference type="Proteomes" id="UP001369086">
    <property type="component" value="Unassembled WGS sequence"/>
</dbReference>
<dbReference type="InterPro" id="IPR015943">
    <property type="entry name" value="WD40/YVTN_repeat-like_dom_sf"/>
</dbReference>
<feature type="repeat" description="WD" evidence="2">
    <location>
        <begin position="286"/>
        <end position="333"/>
    </location>
</feature>
<keyword evidence="2" id="KW-0853">WD repeat</keyword>
<dbReference type="Pfam" id="PF00400">
    <property type="entry name" value="WD40"/>
    <property type="match status" value="2"/>
</dbReference>
<organism evidence="4 5">
    <name type="scientific">Huso huso</name>
    <name type="common">Beluga</name>
    <name type="synonym">Acipenser huso</name>
    <dbReference type="NCBI Taxonomy" id="61971"/>
    <lineage>
        <taxon>Eukaryota</taxon>
        <taxon>Metazoa</taxon>
        <taxon>Chordata</taxon>
        <taxon>Craniata</taxon>
        <taxon>Vertebrata</taxon>
        <taxon>Euteleostomi</taxon>
        <taxon>Actinopterygii</taxon>
        <taxon>Chondrostei</taxon>
        <taxon>Acipenseriformes</taxon>
        <taxon>Acipenseridae</taxon>
        <taxon>Huso</taxon>
    </lineage>
</organism>
<dbReference type="InterPro" id="IPR049916">
    <property type="entry name" value="WDR72-like"/>
</dbReference>
<dbReference type="PANTHER" id="PTHR44099:SF2">
    <property type="entry name" value="WD REPEAT-CONTAINING PROTEIN 72"/>
    <property type="match status" value="1"/>
</dbReference>
<keyword evidence="1" id="KW-0597">Phosphoprotein</keyword>
<evidence type="ECO:0000259" key="3">
    <source>
        <dbReference type="Pfam" id="PF23123"/>
    </source>
</evidence>
<dbReference type="InterPro" id="IPR001680">
    <property type="entry name" value="WD40_rpt"/>
</dbReference>
<evidence type="ECO:0000313" key="4">
    <source>
        <dbReference type="EMBL" id="KAK6476784.1"/>
    </source>
</evidence>
<comment type="caution">
    <text evidence="4">The sequence shown here is derived from an EMBL/GenBank/DDBJ whole genome shotgun (WGS) entry which is preliminary data.</text>
</comment>
<keyword evidence="5" id="KW-1185">Reference proteome</keyword>
<reference evidence="4 5" key="1">
    <citation type="submission" date="2021-05" db="EMBL/GenBank/DDBJ databases">
        <authorList>
            <person name="Zahm M."/>
            <person name="Klopp C."/>
            <person name="Cabau C."/>
            <person name="Kuhl H."/>
            <person name="Suciu R."/>
            <person name="Ciorpac M."/>
            <person name="Holostenco D."/>
            <person name="Gessner J."/>
            <person name="Wuertz S."/>
            <person name="Hohne C."/>
            <person name="Stock M."/>
            <person name="Gislard M."/>
            <person name="Lluch J."/>
            <person name="Milhes M."/>
            <person name="Lampietro C."/>
            <person name="Lopez Roques C."/>
            <person name="Donnadieu C."/>
            <person name="Du K."/>
            <person name="Schartl M."/>
            <person name="Guiguen Y."/>
        </authorList>
    </citation>
    <scope>NUCLEOTIDE SEQUENCE [LARGE SCALE GENOMIC DNA]</scope>
    <source>
        <strain evidence="4">Hh-F2</strain>
        <tissue evidence="4">Blood</tissue>
    </source>
</reference>
<proteinExistence type="predicted"/>
<dbReference type="InterPro" id="IPR057848">
    <property type="entry name" value="WDR72_alpha-sol"/>
</dbReference>